<dbReference type="InterPro" id="IPR050377">
    <property type="entry name" value="Radical_SAM_PqqE_MftC-like"/>
</dbReference>
<dbReference type="Gene3D" id="3.90.550.10">
    <property type="entry name" value="Spore Coat Polysaccharide Biosynthesis Protein SpsA, Chain A"/>
    <property type="match status" value="1"/>
</dbReference>
<evidence type="ECO:0000259" key="1">
    <source>
        <dbReference type="Pfam" id="PF13186"/>
    </source>
</evidence>
<dbReference type="InterPro" id="IPR058240">
    <property type="entry name" value="rSAM_sf"/>
</dbReference>
<evidence type="ECO:0000313" key="2">
    <source>
        <dbReference type="EMBL" id="SJZ53264.1"/>
    </source>
</evidence>
<gene>
    <name evidence="2" type="ORF">SAMN02745149_01571</name>
</gene>
<dbReference type="CDD" id="cd01335">
    <property type="entry name" value="Radical_SAM"/>
    <property type="match status" value="1"/>
</dbReference>
<proteinExistence type="predicted"/>
<evidence type="ECO:0000313" key="3">
    <source>
        <dbReference type="Proteomes" id="UP000190423"/>
    </source>
</evidence>
<organism evidence="2 3">
    <name type="scientific">Treponema porcinum</name>
    <dbReference type="NCBI Taxonomy" id="261392"/>
    <lineage>
        <taxon>Bacteria</taxon>
        <taxon>Pseudomonadati</taxon>
        <taxon>Spirochaetota</taxon>
        <taxon>Spirochaetia</taxon>
        <taxon>Spirochaetales</taxon>
        <taxon>Treponemataceae</taxon>
        <taxon>Treponema</taxon>
    </lineage>
</organism>
<dbReference type="CDD" id="cd21109">
    <property type="entry name" value="SPASM"/>
    <property type="match status" value="1"/>
</dbReference>
<dbReference type="EMBL" id="FUWG01000011">
    <property type="protein sequence ID" value="SJZ53264.1"/>
    <property type="molecule type" value="Genomic_DNA"/>
</dbReference>
<dbReference type="Pfam" id="PF13186">
    <property type="entry name" value="SPASM"/>
    <property type="match status" value="1"/>
</dbReference>
<dbReference type="SUPFAM" id="SSF102114">
    <property type="entry name" value="Radical SAM enzymes"/>
    <property type="match status" value="1"/>
</dbReference>
<reference evidence="2 3" key="1">
    <citation type="submission" date="2017-02" db="EMBL/GenBank/DDBJ databases">
        <authorList>
            <person name="Peterson S.W."/>
        </authorList>
    </citation>
    <scope>NUCLEOTIDE SEQUENCE [LARGE SCALE GENOMIC DNA]</scope>
    <source>
        <strain evidence="2 3">ATCC BAA-908</strain>
    </source>
</reference>
<dbReference type="InterPro" id="IPR013785">
    <property type="entry name" value="Aldolase_TIM"/>
</dbReference>
<dbReference type="PANTHER" id="PTHR11228:SF7">
    <property type="entry name" value="PQQA PEPTIDE CYCLASE"/>
    <property type="match status" value="1"/>
</dbReference>
<dbReference type="InterPro" id="IPR029044">
    <property type="entry name" value="Nucleotide-diphossugar_trans"/>
</dbReference>
<accession>A0A1T4LFL5</accession>
<dbReference type="NCBIfam" id="TIGR04321">
    <property type="entry name" value="spiroSPASM"/>
    <property type="match status" value="1"/>
</dbReference>
<keyword evidence="3" id="KW-1185">Reference proteome</keyword>
<dbReference type="InterPro" id="IPR027608">
    <property type="entry name" value="Spiro_SPASM"/>
</dbReference>
<dbReference type="Proteomes" id="UP000190423">
    <property type="component" value="Unassembled WGS sequence"/>
</dbReference>
<protein>
    <submittedName>
        <fullName evidence="2">Spiro-SPASM protein</fullName>
    </submittedName>
</protein>
<dbReference type="STRING" id="261392.SAMN02745149_01571"/>
<dbReference type="InterPro" id="IPR023885">
    <property type="entry name" value="4Fe4S-binding_SPASM_dom"/>
</dbReference>
<dbReference type="Gene3D" id="3.20.20.70">
    <property type="entry name" value="Aldolase class I"/>
    <property type="match status" value="1"/>
</dbReference>
<feature type="domain" description="4Fe4S-binding SPASM" evidence="1">
    <location>
        <begin position="451"/>
        <end position="513"/>
    </location>
</feature>
<name>A0A1T4LFL5_TREPO</name>
<sequence length="520" mass="58415">MKTLVILLADYRSLHMFDGCFDGKSSFDRCIDWAKKAGDETVVFAGREDSLFAEKCGTGTVLLERFDTTSLLSAISKTAQKKNADTVLYAYADEPFLNLKLTEKLLSTHKKYNAEYTFADGYPYGLSPEVLDAGTAAILAKLAETTLSEQGKKRISRTSLFDFIKTDINSYEIETVLSAEDWRLFRMNLSCGTKANMTAAKALFEQGKLPEDADEFSSVAAHSVHVLKTLPSFYNIQIAKTSSFPCLYLPDCMNSSGNDVFMKKNDFSFLIKRISEFSETAVISLSAFGEALLHPEFTDFVAETLSFKGLRVLIETDGQNVSEQLCRLVKAAVEKAGARSGGDEFFDDIVWIVKIDAASEKTYAAVNGNASGFEKALGAVKMLSEHFEGRVYAQFTRIQQNEEELEAFYRYWSAPESPSGGNLIIQKYSRFCDVLPDLKPADLSPLERNPCWHLRRDMTVLVNGDVPFCRETLSSDIRANAFTEPLDAIWEKCTEEVQNQMNNKYCEKCRKCDEYYTFNF</sequence>
<dbReference type="AlphaFoldDB" id="A0A1T4LFL5"/>
<dbReference type="PANTHER" id="PTHR11228">
    <property type="entry name" value="RADICAL SAM DOMAIN PROTEIN"/>
    <property type="match status" value="1"/>
</dbReference>
<dbReference type="SUPFAM" id="SSF53448">
    <property type="entry name" value="Nucleotide-diphospho-sugar transferases"/>
    <property type="match status" value="1"/>
</dbReference>